<keyword evidence="3 6" id="KW-0238">DNA-binding</keyword>
<dbReference type="PRINTS" id="PR00039">
    <property type="entry name" value="HTHLYSR"/>
</dbReference>
<evidence type="ECO:0000256" key="2">
    <source>
        <dbReference type="ARBA" id="ARBA00023015"/>
    </source>
</evidence>
<dbReference type="PANTHER" id="PTHR30419">
    <property type="entry name" value="HTH-TYPE TRANSCRIPTIONAL REGULATOR YBHD"/>
    <property type="match status" value="1"/>
</dbReference>
<dbReference type="PANTHER" id="PTHR30419:SF8">
    <property type="entry name" value="NITROGEN ASSIMILATION TRANSCRIPTIONAL ACTIVATOR-RELATED"/>
    <property type="match status" value="1"/>
</dbReference>
<dbReference type="PROSITE" id="PS50931">
    <property type="entry name" value="HTH_LYSR"/>
    <property type="match status" value="1"/>
</dbReference>
<comment type="similarity">
    <text evidence="1">Belongs to the LysR transcriptional regulatory family.</text>
</comment>
<dbReference type="GO" id="GO:0003700">
    <property type="term" value="F:DNA-binding transcription factor activity"/>
    <property type="evidence" value="ECO:0007669"/>
    <property type="project" value="InterPro"/>
</dbReference>
<keyword evidence="7" id="KW-1185">Reference proteome</keyword>
<gene>
    <name evidence="6" type="ORF">SAMN02745751_02206</name>
</gene>
<dbReference type="InterPro" id="IPR036390">
    <property type="entry name" value="WH_DNA-bd_sf"/>
</dbReference>
<accession>A0A1M6I3T6</accession>
<dbReference type="Pfam" id="PF03466">
    <property type="entry name" value="LysR_substrate"/>
    <property type="match status" value="1"/>
</dbReference>
<dbReference type="Gene3D" id="1.10.10.10">
    <property type="entry name" value="Winged helix-like DNA-binding domain superfamily/Winged helix DNA-binding domain"/>
    <property type="match status" value="1"/>
</dbReference>
<organism evidence="6 7">
    <name type="scientific">Dethiosulfatibacter aminovorans DSM 17477</name>
    <dbReference type="NCBI Taxonomy" id="1121476"/>
    <lineage>
        <taxon>Bacteria</taxon>
        <taxon>Bacillati</taxon>
        <taxon>Bacillota</taxon>
        <taxon>Tissierellia</taxon>
        <taxon>Dethiosulfatibacter</taxon>
    </lineage>
</organism>
<proteinExistence type="inferred from homology"/>
<dbReference type="GO" id="GO:0005829">
    <property type="term" value="C:cytosol"/>
    <property type="evidence" value="ECO:0007669"/>
    <property type="project" value="TreeGrafter"/>
</dbReference>
<dbReference type="InterPro" id="IPR005119">
    <property type="entry name" value="LysR_subst-bd"/>
</dbReference>
<dbReference type="Gene3D" id="3.40.190.290">
    <property type="match status" value="1"/>
</dbReference>
<dbReference type="InterPro" id="IPR000847">
    <property type="entry name" value="LysR_HTH_N"/>
</dbReference>
<dbReference type="Proteomes" id="UP000184052">
    <property type="component" value="Unassembled WGS sequence"/>
</dbReference>
<dbReference type="GO" id="GO:0003677">
    <property type="term" value="F:DNA binding"/>
    <property type="evidence" value="ECO:0007669"/>
    <property type="project" value="UniProtKB-KW"/>
</dbReference>
<dbReference type="SUPFAM" id="SSF46785">
    <property type="entry name" value="Winged helix' DNA-binding domain"/>
    <property type="match status" value="1"/>
</dbReference>
<dbReference type="InterPro" id="IPR050950">
    <property type="entry name" value="HTH-type_LysR_regulators"/>
</dbReference>
<dbReference type="AlphaFoldDB" id="A0A1M6I3T6"/>
<keyword evidence="2" id="KW-0805">Transcription regulation</keyword>
<dbReference type="OrthoDB" id="119203at2"/>
<sequence length="286" mass="32799">MTLKQLEYFLAVCKYENITKAAEKLHVSQPSITTSIKNLEDFLGVSLIDRSSKKITITEEGKLLKGRAKEILKLVDDAVEEVRDFGDRKKSIIRIGVPPMIGSFLFPGIFIEFSRKYPEIELKAVENGSLETKRLLEEGEIDAAFIILESYEETEVKPIVQTQVQFCVNIENKLACNDVISMDEIGREPVIMLKEGFYHNKVVRERYSQSKIEPNIIYYSNQLDTIKSFVKRNIGSAFLIREIVEQEDDIKAIPLKNPIEINIGLVWKRDRYVSAAARKFIEFLGE</sequence>
<evidence type="ECO:0000256" key="1">
    <source>
        <dbReference type="ARBA" id="ARBA00009437"/>
    </source>
</evidence>
<evidence type="ECO:0000313" key="7">
    <source>
        <dbReference type="Proteomes" id="UP000184052"/>
    </source>
</evidence>
<dbReference type="SUPFAM" id="SSF53850">
    <property type="entry name" value="Periplasmic binding protein-like II"/>
    <property type="match status" value="1"/>
</dbReference>
<dbReference type="InterPro" id="IPR036388">
    <property type="entry name" value="WH-like_DNA-bd_sf"/>
</dbReference>
<dbReference type="CDD" id="cd05466">
    <property type="entry name" value="PBP2_LTTR_substrate"/>
    <property type="match status" value="1"/>
</dbReference>
<evidence type="ECO:0000259" key="5">
    <source>
        <dbReference type="PROSITE" id="PS50931"/>
    </source>
</evidence>
<dbReference type="STRING" id="1121476.SAMN02745751_02206"/>
<reference evidence="6 7" key="1">
    <citation type="submission" date="2016-11" db="EMBL/GenBank/DDBJ databases">
        <authorList>
            <person name="Jaros S."/>
            <person name="Januszkiewicz K."/>
            <person name="Wedrychowicz H."/>
        </authorList>
    </citation>
    <scope>NUCLEOTIDE SEQUENCE [LARGE SCALE GENOMIC DNA]</scope>
    <source>
        <strain evidence="6 7">DSM 17477</strain>
    </source>
</reference>
<name>A0A1M6I3T6_9FIRM</name>
<dbReference type="EMBL" id="FQZL01000015">
    <property type="protein sequence ID" value="SHJ29085.1"/>
    <property type="molecule type" value="Genomic_DNA"/>
</dbReference>
<keyword evidence="4" id="KW-0804">Transcription</keyword>
<dbReference type="RefSeq" id="WP_073049636.1">
    <property type="nucleotide sequence ID" value="NZ_FQZL01000015.1"/>
</dbReference>
<evidence type="ECO:0000256" key="4">
    <source>
        <dbReference type="ARBA" id="ARBA00023163"/>
    </source>
</evidence>
<evidence type="ECO:0000313" key="6">
    <source>
        <dbReference type="EMBL" id="SHJ29085.1"/>
    </source>
</evidence>
<evidence type="ECO:0000256" key="3">
    <source>
        <dbReference type="ARBA" id="ARBA00023125"/>
    </source>
</evidence>
<dbReference type="Pfam" id="PF00126">
    <property type="entry name" value="HTH_1"/>
    <property type="match status" value="1"/>
</dbReference>
<feature type="domain" description="HTH lysR-type" evidence="5">
    <location>
        <begin position="1"/>
        <end position="58"/>
    </location>
</feature>
<protein>
    <submittedName>
        <fullName evidence="6">DNA-binding transcriptional regulator, LysR family</fullName>
    </submittedName>
</protein>
<dbReference type="FunFam" id="1.10.10.10:FF:000001">
    <property type="entry name" value="LysR family transcriptional regulator"/>
    <property type="match status" value="1"/>
</dbReference>